<feature type="transmembrane region" description="Helical" evidence="1">
    <location>
        <begin position="6"/>
        <end position="24"/>
    </location>
</feature>
<evidence type="ECO:0000313" key="2">
    <source>
        <dbReference type="EMBL" id="GBG14426.1"/>
    </source>
</evidence>
<keyword evidence="1" id="KW-1133">Transmembrane helix</keyword>
<dbReference type="AlphaFoldDB" id="A0A2R5F879"/>
<proteinExistence type="predicted"/>
<comment type="caution">
    <text evidence="2">The sequence shown here is derived from an EMBL/GenBank/DDBJ whole genome shotgun (WGS) entry which is preliminary data.</text>
</comment>
<dbReference type="RefSeq" id="WP_109015615.1">
    <property type="nucleotide sequence ID" value="NZ_BDOQ01000007.1"/>
</dbReference>
<dbReference type="EMBL" id="BDOQ01000007">
    <property type="protein sequence ID" value="GBG14426.1"/>
    <property type="molecule type" value="Genomic_DNA"/>
</dbReference>
<organism evidence="2 3">
    <name type="scientific">Novimethylophilus kurashikiensis</name>
    <dbReference type="NCBI Taxonomy" id="1825523"/>
    <lineage>
        <taxon>Bacteria</taxon>
        <taxon>Pseudomonadati</taxon>
        <taxon>Pseudomonadota</taxon>
        <taxon>Betaproteobacteria</taxon>
        <taxon>Nitrosomonadales</taxon>
        <taxon>Methylophilaceae</taxon>
        <taxon>Novimethylophilus</taxon>
    </lineage>
</organism>
<name>A0A2R5F879_9PROT</name>
<reference evidence="2 3" key="1">
    <citation type="journal article" date="2018" name="Environ. Microbiol.">
        <title>Isolation and genomic characterization of Novimethylophilus kurashikiensis gen. nov. sp. nov., a new lanthanide-dependent methylotrophic species of Methylophilaceae.</title>
        <authorList>
            <person name="Lv H."/>
            <person name="Sahin N."/>
            <person name="Tani A."/>
        </authorList>
    </citation>
    <scope>NUCLEOTIDE SEQUENCE [LARGE SCALE GENOMIC DNA]</scope>
    <source>
        <strain evidence="2 3">La2-4</strain>
    </source>
</reference>
<evidence type="ECO:0000256" key="1">
    <source>
        <dbReference type="SAM" id="Phobius"/>
    </source>
</evidence>
<evidence type="ECO:0000313" key="3">
    <source>
        <dbReference type="Proteomes" id="UP000245081"/>
    </source>
</evidence>
<protein>
    <submittedName>
        <fullName evidence="2">Molybdopterin oxidoreductase</fullName>
    </submittedName>
</protein>
<gene>
    <name evidence="2" type="ORF">NMK_2025</name>
</gene>
<keyword evidence="1" id="KW-0812">Transmembrane</keyword>
<keyword evidence="3" id="KW-1185">Reference proteome</keyword>
<sequence>MNEYLTYIAIGVGILFLSLLVPGLKMVAEGIIKAGVDFIIEIMKHKATFLIWGIKTLVGDHARVLQHAFQSQDTLDPTQRVRRAAEGYDE</sequence>
<accession>A0A2R5F879</accession>
<dbReference type="Proteomes" id="UP000245081">
    <property type="component" value="Unassembled WGS sequence"/>
</dbReference>
<keyword evidence="1" id="KW-0472">Membrane</keyword>